<dbReference type="Proteomes" id="UP001595851">
    <property type="component" value="Unassembled WGS sequence"/>
</dbReference>
<proteinExistence type="predicted"/>
<dbReference type="RefSeq" id="WP_379531013.1">
    <property type="nucleotide sequence ID" value="NZ_JBHSBI010000014.1"/>
</dbReference>
<protein>
    <submittedName>
        <fullName evidence="2">Class I SAM-dependent methyltransferase</fullName>
        <ecNumber evidence="2">2.1.-.-</ecNumber>
    </submittedName>
</protein>
<feature type="domain" description="DOT1" evidence="1">
    <location>
        <begin position="43"/>
        <end position="111"/>
    </location>
</feature>
<keyword evidence="2" id="KW-0808">Transferase</keyword>
<dbReference type="Pfam" id="PF08123">
    <property type="entry name" value="DOT1"/>
    <property type="match status" value="1"/>
</dbReference>
<dbReference type="GO" id="GO:0008168">
    <property type="term" value="F:methyltransferase activity"/>
    <property type="evidence" value="ECO:0007669"/>
    <property type="project" value="UniProtKB-KW"/>
</dbReference>
<name>A0ABV8GAP8_9ACTN</name>
<accession>A0ABV8GAP8</accession>
<reference evidence="3" key="1">
    <citation type="journal article" date="2019" name="Int. J. Syst. Evol. Microbiol.">
        <title>The Global Catalogue of Microorganisms (GCM) 10K type strain sequencing project: providing services to taxonomists for standard genome sequencing and annotation.</title>
        <authorList>
            <consortium name="The Broad Institute Genomics Platform"/>
            <consortium name="The Broad Institute Genome Sequencing Center for Infectious Disease"/>
            <person name="Wu L."/>
            <person name="Ma J."/>
        </authorList>
    </citation>
    <scope>NUCLEOTIDE SEQUENCE [LARGE SCALE GENOMIC DNA]</scope>
    <source>
        <strain evidence="3">TBRC 1276</strain>
    </source>
</reference>
<organism evidence="2 3">
    <name type="scientific">Nonomuraea purpurea</name>
    <dbReference type="NCBI Taxonomy" id="1849276"/>
    <lineage>
        <taxon>Bacteria</taxon>
        <taxon>Bacillati</taxon>
        <taxon>Actinomycetota</taxon>
        <taxon>Actinomycetes</taxon>
        <taxon>Streptosporangiales</taxon>
        <taxon>Streptosporangiaceae</taxon>
        <taxon>Nonomuraea</taxon>
    </lineage>
</organism>
<dbReference type="EC" id="2.1.-.-" evidence="2"/>
<gene>
    <name evidence="2" type="ORF">ACFOY2_27795</name>
</gene>
<dbReference type="CDD" id="cd02440">
    <property type="entry name" value="AdoMet_MTases"/>
    <property type="match status" value="1"/>
</dbReference>
<dbReference type="GO" id="GO:0032259">
    <property type="term" value="P:methylation"/>
    <property type="evidence" value="ECO:0007669"/>
    <property type="project" value="UniProtKB-KW"/>
</dbReference>
<dbReference type="Gene3D" id="3.40.50.150">
    <property type="entry name" value="Vaccinia Virus protein VP39"/>
    <property type="match status" value="1"/>
</dbReference>
<dbReference type="SUPFAM" id="SSF53335">
    <property type="entry name" value="S-adenosyl-L-methionine-dependent methyltransferases"/>
    <property type="match status" value="1"/>
</dbReference>
<keyword evidence="2" id="KW-0489">Methyltransferase</keyword>
<dbReference type="EMBL" id="JBHSBI010000014">
    <property type="protein sequence ID" value="MFC4011061.1"/>
    <property type="molecule type" value="Genomic_DNA"/>
</dbReference>
<dbReference type="InterPro" id="IPR025789">
    <property type="entry name" value="DOT1_dom"/>
</dbReference>
<dbReference type="InterPro" id="IPR029063">
    <property type="entry name" value="SAM-dependent_MTases_sf"/>
</dbReference>
<sequence>MSAYKWLRRNVGQLLYERRYGVRTAERVDLADIGLDGEDRVYYAALNWRALRKALPKTEVSERDVFVDFGSGMGRVIVQASQYPFGRVIGVELSQELTEIARQNVRNMRVRRRCGEIELIASDVLDYAIPDDVSVAFFNNPFRGRIFSEVVNRLIASVDRAPRRVRMIYGNPLEEPYLMSTGRFRHLRTIALKPDPLGPPFGTIRTYDLLPK</sequence>
<comment type="caution">
    <text evidence="2">The sequence shown here is derived from an EMBL/GenBank/DDBJ whole genome shotgun (WGS) entry which is preliminary data.</text>
</comment>
<keyword evidence="3" id="KW-1185">Reference proteome</keyword>
<evidence type="ECO:0000313" key="2">
    <source>
        <dbReference type="EMBL" id="MFC4011061.1"/>
    </source>
</evidence>
<evidence type="ECO:0000313" key="3">
    <source>
        <dbReference type="Proteomes" id="UP001595851"/>
    </source>
</evidence>
<evidence type="ECO:0000259" key="1">
    <source>
        <dbReference type="Pfam" id="PF08123"/>
    </source>
</evidence>